<reference evidence="1 2" key="1">
    <citation type="submission" date="2021-02" db="EMBL/GenBank/DDBJ databases">
        <title>Lysobacter arenosi sp. nov., isolated from soil of gangwondo yeongwol, south Korea.</title>
        <authorList>
            <person name="Kim K.R."/>
            <person name="Kim K.H."/>
            <person name="Jeon C.O."/>
        </authorList>
    </citation>
    <scope>NUCLEOTIDE SEQUENCE [LARGE SCALE GENOMIC DNA]</scope>
    <source>
        <strain evidence="1 2">R7</strain>
    </source>
</reference>
<dbReference type="EMBL" id="CP071517">
    <property type="protein sequence ID" value="QSX74441.1"/>
    <property type="molecule type" value="Genomic_DNA"/>
</dbReference>
<sequence>MASKQEIAFCNLHGEVVVLRELVKSLISQLPKGVATTHRLEDALNRARATAAHMSPTYMSVNYAIDKMQVHHLPR</sequence>
<keyword evidence="2" id="KW-1185">Reference proteome</keyword>
<accession>A0ABX7RC05</accession>
<proteinExistence type="predicted"/>
<protein>
    <submittedName>
        <fullName evidence="1">Uncharacterized protein</fullName>
    </submittedName>
</protein>
<dbReference type="Proteomes" id="UP000663400">
    <property type="component" value="Chromosome"/>
</dbReference>
<organism evidence="1 2">
    <name type="scientific">Lysobacter arenosi</name>
    <dbReference type="NCBI Taxonomy" id="2795387"/>
    <lineage>
        <taxon>Bacteria</taxon>
        <taxon>Pseudomonadati</taxon>
        <taxon>Pseudomonadota</taxon>
        <taxon>Gammaproteobacteria</taxon>
        <taxon>Lysobacterales</taxon>
        <taxon>Lysobacteraceae</taxon>
        <taxon>Lysobacter</taxon>
    </lineage>
</organism>
<dbReference type="RefSeq" id="WP_200608328.1">
    <property type="nucleotide sequence ID" value="NZ_CP071517.1"/>
</dbReference>
<gene>
    <name evidence="1" type="ORF">HIV01_014810</name>
</gene>
<evidence type="ECO:0000313" key="2">
    <source>
        <dbReference type="Proteomes" id="UP000663400"/>
    </source>
</evidence>
<evidence type="ECO:0000313" key="1">
    <source>
        <dbReference type="EMBL" id="QSX74441.1"/>
    </source>
</evidence>
<name>A0ABX7RC05_9GAMM</name>